<dbReference type="Gene3D" id="1.20.120.450">
    <property type="entry name" value="dinb family like domain"/>
    <property type="match status" value="1"/>
</dbReference>
<dbReference type="SUPFAM" id="SSF109854">
    <property type="entry name" value="DinB/YfiT-like putative metalloenzymes"/>
    <property type="match status" value="1"/>
</dbReference>
<protein>
    <recommendedName>
        <fullName evidence="6">DinB family protein</fullName>
    </recommendedName>
</protein>
<name>A0A5E4PI52_9COXI</name>
<organism evidence="4 5">
    <name type="scientific">Aquicella siphonis</name>
    <dbReference type="NCBI Taxonomy" id="254247"/>
    <lineage>
        <taxon>Bacteria</taxon>
        <taxon>Pseudomonadati</taxon>
        <taxon>Pseudomonadota</taxon>
        <taxon>Gammaproteobacteria</taxon>
        <taxon>Legionellales</taxon>
        <taxon>Coxiellaceae</taxon>
        <taxon>Aquicella</taxon>
    </lineage>
</organism>
<dbReference type="AlphaFoldDB" id="A0A5E4PI52"/>
<evidence type="ECO:0000313" key="5">
    <source>
        <dbReference type="Proteomes" id="UP000324194"/>
    </source>
</evidence>
<evidence type="ECO:0000256" key="1">
    <source>
        <dbReference type="ARBA" id="ARBA00008635"/>
    </source>
</evidence>
<dbReference type="OrthoDB" id="9807509at2"/>
<dbReference type="InterPro" id="IPR034660">
    <property type="entry name" value="DinB/YfiT-like"/>
</dbReference>
<dbReference type="KEGG" id="asip:AQUSIP_19370"/>
<evidence type="ECO:0000256" key="2">
    <source>
        <dbReference type="ARBA" id="ARBA00022723"/>
    </source>
</evidence>
<dbReference type="InterPro" id="IPR007837">
    <property type="entry name" value="DinB"/>
</dbReference>
<dbReference type="Proteomes" id="UP000324194">
    <property type="component" value="Chromosome 1"/>
</dbReference>
<reference evidence="4 5" key="1">
    <citation type="submission" date="2019-08" db="EMBL/GenBank/DDBJ databases">
        <authorList>
            <person name="Guy L."/>
        </authorList>
    </citation>
    <scope>NUCLEOTIDE SEQUENCE [LARGE SCALE GENOMIC DNA]</scope>
    <source>
        <strain evidence="4 5">SGT-108</strain>
    </source>
</reference>
<keyword evidence="2 3" id="KW-0479">Metal-binding</keyword>
<dbReference type="GO" id="GO:0046872">
    <property type="term" value="F:metal ion binding"/>
    <property type="evidence" value="ECO:0007669"/>
    <property type="project" value="UniProtKB-KW"/>
</dbReference>
<gene>
    <name evidence="4" type="ORF">AQUSIP_19370</name>
</gene>
<dbReference type="PANTHER" id="PTHR37302">
    <property type="entry name" value="SLR1116 PROTEIN"/>
    <property type="match status" value="1"/>
</dbReference>
<dbReference type="Pfam" id="PF05163">
    <property type="entry name" value="DinB"/>
    <property type="match status" value="1"/>
</dbReference>
<accession>A0A5E4PI52</accession>
<sequence length="161" mass="18701">MKEYFQTLARYNRWANIRLYDACGKLPENEYLLDRKAFFHSIHGTLNHLLVCDRLWLGRLKFRESGITSLDQMLYADFKSLWSARQAEDERIIELIDGMTESALNGLLKFKTLAGKESAMGLRWLLGHLFNHHTHHRGQVHAMLSQAGSEPPALDIYYFMG</sequence>
<proteinExistence type="inferred from homology"/>
<feature type="binding site" evidence="3">
    <location>
        <position position="132"/>
    </location>
    <ligand>
        <name>a divalent metal cation</name>
        <dbReference type="ChEBI" id="CHEBI:60240"/>
    </ligand>
</feature>
<dbReference type="RefSeq" id="WP_148339922.1">
    <property type="nucleotide sequence ID" value="NZ_LR699119.1"/>
</dbReference>
<evidence type="ECO:0000313" key="4">
    <source>
        <dbReference type="EMBL" id="VVC76614.1"/>
    </source>
</evidence>
<dbReference type="PANTHER" id="PTHR37302:SF1">
    <property type="entry name" value="PROTEIN DINB"/>
    <property type="match status" value="1"/>
</dbReference>
<keyword evidence="5" id="KW-1185">Reference proteome</keyword>
<dbReference type="EMBL" id="LR699119">
    <property type="protein sequence ID" value="VVC76614.1"/>
    <property type="molecule type" value="Genomic_DNA"/>
</dbReference>
<evidence type="ECO:0000256" key="3">
    <source>
        <dbReference type="PIRSR" id="PIRSR607837-1"/>
    </source>
</evidence>
<comment type="similarity">
    <text evidence="1">Belongs to the DinB family.</text>
</comment>
<feature type="binding site" evidence="3">
    <location>
        <position position="136"/>
    </location>
    <ligand>
        <name>a divalent metal cation</name>
        <dbReference type="ChEBI" id="CHEBI:60240"/>
    </ligand>
</feature>
<feature type="binding site" evidence="3">
    <location>
        <position position="48"/>
    </location>
    <ligand>
        <name>a divalent metal cation</name>
        <dbReference type="ChEBI" id="CHEBI:60240"/>
    </ligand>
</feature>
<evidence type="ECO:0008006" key="6">
    <source>
        <dbReference type="Google" id="ProtNLM"/>
    </source>
</evidence>